<dbReference type="EMBL" id="CARXXK010001553">
    <property type="protein sequence ID" value="CAI6376709.1"/>
    <property type="molecule type" value="Genomic_DNA"/>
</dbReference>
<keyword evidence="1" id="KW-0479">Metal-binding</keyword>
<keyword evidence="4 5" id="KW-0238">DNA-binding</keyword>
<dbReference type="SUPFAM" id="SSF57716">
    <property type="entry name" value="Glucocorticoid receptor-like (DNA-binding domain)"/>
    <property type="match status" value="1"/>
</dbReference>
<evidence type="ECO:0000256" key="6">
    <source>
        <dbReference type="SAM" id="Coils"/>
    </source>
</evidence>
<dbReference type="InterPro" id="IPR048367">
    <property type="entry name" value="TNP-like_RNaseH_C"/>
</dbReference>
<keyword evidence="2 5" id="KW-0863">Zinc-finger</keyword>
<feature type="coiled-coil region" evidence="6">
    <location>
        <begin position="335"/>
        <end position="383"/>
    </location>
</feature>
<evidence type="ECO:0000256" key="2">
    <source>
        <dbReference type="ARBA" id="ARBA00022771"/>
    </source>
</evidence>
<evidence type="ECO:0000256" key="4">
    <source>
        <dbReference type="ARBA" id="ARBA00023125"/>
    </source>
</evidence>
<feature type="domain" description="THAP-type" evidence="7">
    <location>
        <begin position="1"/>
        <end position="90"/>
    </location>
</feature>
<dbReference type="PROSITE" id="PS50950">
    <property type="entry name" value="ZF_THAP"/>
    <property type="match status" value="1"/>
</dbReference>
<name>A0AAV0Y6Y4_9HEMI</name>
<accession>A0AAV0Y6Y4</accession>
<gene>
    <name evidence="8" type="ORF">MEUPH1_LOCUS30050</name>
</gene>
<dbReference type="Pfam" id="PF21787">
    <property type="entry name" value="TNP-like_RNaseH_N"/>
    <property type="match status" value="1"/>
</dbReference>
<dbReference type="SMART" id="SM00980">
    <property type="entry name" value="THAP"/>
    <property type="match status" value="1"/>
</dbReference>
<dbReference type="Pfam" id="PF21788">
    <property type="entry name" value="TNP-like_GBD"/>
    <property type="match status" value="1"/>
</dbReference>
<dbReference type="PANTHER" id="PTHR47577:SF2">
    <property type="entry name" value="THAP DOMAIN CONTAINING 9"/>
    <property type="match status" value="1"/>
</dbReference>
<evidence type="ECO:0000259" key="7">
    <source>
        <dbReference type="PROSITE" id="PS50950"/>
    </source>
</evidence>
<dbReference type="GO" id="GO:0003677">
    <property type="term" value="F:DNA binding"/>
    <property type="evidence" value="ECO:0007669"/>
    <property type="project" value="UniProtKB-UniRule"/>
</dbReference>
<dbReference type="InterPro" id="IPR048366">
    <property type="entry name" value="TNP-like_GBD"/>
</dbReference>
<dbReference type="InterPro" id="IPR048365">
    <property type="entry name" value="TNP-like_RNaseH_N"/>
</dbReference>
<sequence length="1032" mass="119169">MPRVCSICREKNDLTLFRVPINSVRAQKWQEVFGTQETLVPGKTVLCEKHFLSTDIVRQNEIKDPITNHVICTIALSKTILKPDAVPILGVKIPIKTYSRIPTSTTVKTIIGPRTDELISQEFCEELNDLKENDASKFGPKKLVFSNNYEPYDNLLAYSLPSNLCLTLFKNETKICIPSSWNKILPQNSPNTTIFCEVLTNLKEPAVPVFGKTVAVNEKSFVSLSYLGKSISLDHFNQIKELKTIFELENLIQQFDKQIMCNGVNIKENLIRHKPSNTFMDQIGNLRHLKCIMLSNNNKNVCGNCASIKQSIRTNKYRQTKKRTSEYKRVHLNVTPSKSKKLQNLRQKAKKLQQNKKRGQIQLKNLQSKLDKAKKTLRNINNNSLMNELRSSNKMEHNQLLLVEEILSASKRKSERGRRYNEEWVMLCMLFHIRSPSGYAYLRNNNILPLPCTRTIRKYLSIINTSCGFDPKFFEIFKMNLSTKPEMQKHGLLLLDEMSVRESISVNSKTLTYSGLIDFGPEDEDLTSLPKPTSLNDKATHALVFMFQPLAGNYTQPIAVFASSGPVKGVTLAQLIIKATILLEKSGAYVHGFIADGAQTNRKVWNEYGLRGKLNDCQNYVEHFVDPERKFFAFSDTPHLLKNIRNRFYNKKELETPLGIIKWKFFEKLYEEDCHVTSSYLKVCPKITKNHVHLVNSSLKMRVRYAAQILKESLQFLNDWEDMFHNRKITENQFLTANTAEGLRVTLQSTLDIIEYLITRYNFTYVLTGKINQDALERFFGTIRQAAGANDHPGTPTFIQLYKLLSVYSILRPPKYGNCSIDTDTSNQSSNLIKISDLKSIYDNKSESALGTLKRKLDDILLEDLWEFTDILEHDYSYAPVIDCLIYYVTGYLCKQIFKHSQCSVCKEAIILNSKLQGPEHLHNRGPESELTELKSRGKLIHPNKKFFHFIFKIEEYFILHIDSPYVFEEVVEDILTNECLGFPCRQHKDEIITYSIRYYINMRMRQFTKQLNQNNQKENQKRKKLSKFCTT</sequence>
<dbReference type="GO" id="GO:0008270">
    <property type="term" value="F:zinc ion binding"/>
    <property type="evidence" value="ECO:0007669"/>
    <property type="project" value="UniProtKB-KW"/>
</dbReference>
<dbReference type="Proteomes" id="UP001160148">
    <property type="component" value="Unassembled WGS sequence"/>
</dbReference>
<dbReference type="InterPro" id="IPR006612">
    <property type="entry name" value="THAP_Znf"/>
</dbReference>
<keyword evidence="3" id="KW-0862">Zinc</keyword>
<reference evidence="8 9" key="1">
    <citation type="submission" date="2023-01" db="EMBL/GenBank/DDBJ databases">
        <authorList>
            <person name="Whitehead M."/>
        </authorList>
    </citation>
    <scope>NUCLEOTIDE SEQUENCE [LARGE SCALE GENOMIC DNA]</scope>
</reference>
<comment type="caution">
    <text evidence="8">The sequence shown here is derived from an EMBL/GenBank/DDBJ whole genome shotgun (WGS) entry which is preliminary data.</text>
</comment>
<evidence type="ECO:0000313" key="8">
    <source>
        <dbReference type="EMBL" id="CAI6376709.1"/>
    </source>
</evidence>
<dbReference type="Pfam" id="PF05485">
    <property type="entry name" value="THAP"/>
    <property type="match status" value="1"/>
</dbReference>
<keyword evidence="9" id="KW-1185">Reference proteome</keyword>
<evidence type="ECO:0000256" key="5">
    <source>
        <dbReference type="PROSITE-ProRule" id="PRU00309"/>
    </source>
</evidence>
<dbReference type="PANTHER" id="PTHR47577">
    <property type="entry name" value="THAP DOMAIN-CONTAINING PROTEIN 6"/>
    <property type="match status" value="1"/>
</dbReference>
<evidence type="ECO:0000256" key="1">
    <source>
        <dbReference type="ARBA" id="ARBA00022723"/>
    </source>
</evidence>
<dbReference type="Pfam" id="PF21789">
    <property type="entry name" value="TNP-like_RNaseH_C"/>
    <property type="match status" value="1"/>
</dbReference>
<organism evidence="8 9">
    <name type="scientific">Macrosiphum euphorbiae</name>
    <name type="common">potato aphid</name>
    <dbReference type="NCBI Taxonomy" id="13131"/>
    <lineage>
        <taxon>Eukaryota</taxon>
        <taxon>Metazoa</taxon>
        <taxon>Ecdysozoa</taxon>
        <taxon>Arthropoda</taxon>
        <taxon>Hexapoda</taxon>
        <taxon>Insecta</taxon>
        <taxon>Pterygota</taxon>
        <taxon>Neoptera</taxon>
        <taxon>Paraneoptera</taxon>
        <taxon>Hemiptera</taxon>
        <taxon>Sternorrhyncha</taxon>
        <taxon>Aphidomorpha</taxon>
        <taxon>Aphidoidea</taxon>
        <taxon>Aphididae</taxon>
        <taxon>Macrosiphini</taxon>
        <taxon>Macrosiphum</taxon>
    </lineage>
</organism>
<protein>
    <recommendedName>
        <fullName evidence="7">THAP-type domain-containing protein</fullName>
    </recommendedName>
</protein>
<evidence type="ECO:0000313" key="9">
    <source>
        <dbReference type="Proteomes" id="UP001160148"/>
    </source>
</evidence>
<dbReference type="AlphaFoldDB" id="A0AAV0Y6Y4"/>
<evidence type="ECO:0000256" key="3">
    <source>
        <dbReference type="ARBA" id="ARBA00022833"/>
    </source>
</evidence>
<proteinExistence type="predicted"/>
<keyword evidence="6" id="KW-0175">Coiled coil</keyword>